<dbReference type="Gene3D" id="6.10.140.1740">
    <property type="match status" value="1"/>
</dbReference>
<proteinExistence type="predicted"/>
<dbReference type="EMBL" id="GGMR01003594">
    <property type="protein sequence ID" value="MBY16213.1"/>
    <property type="molecule type" value="Transcribed_RNA"/>
</dbReference>
<dbReference type="GO" id="GO:0006325">
    <property type="term" value="P:chromatin organization"/>
    <property type="evidence" value="ECO:0007669"/>
    <property type="project" value="UniProtKB-KW"/>
</dbReference>
<dbReference type="InterPro" id="IPR024610">
    <property type="entry name" value="ING_N_histone-binding"/>
</dbReference>
<accession>A0A2S2NG85</accession>
<dbReference type="InterPro" id="IPR028651">
    <property type="entry name" value="ING_fam"/>
</dbReference>
<reference evidence="3" key="1">
    <citation type="submission" date="2018-04" db="EMBL/GenBank/DDBJ databases">
        <title>Transcriptome of Schizaphis graminum biotype I.</title>
        <authorList>
            <person name="Scully E.D."/>
            <person name="Geib S.M."/>
            <person name="Palmer N.A."/>
            <person name="Koch K."/>
            <person name="Bradshaw J."/>
            <person name="Heng-Moss T."/>
            <person name="Sarath G."/>
        </authorList>
    </citation>
    <scope>NUCLEOTIDE SEQUENCE</scope>
</reference>
<gene>
    <name evidence="3" type="primary">ING4_1</name>
    <name evidence="3" type="ORF">g.17756</name>
</gene>
<feature type="domain" description="Inhibitor of growth protein N-terminal histone-binding" evidence="2">
    <location>
        <begin position="6"/>
        <end position="106"/>
    </location>
</feature>
<keyword evidence="1" id="KW-0156">Chromatin regulator</keyword>
<dbReference type="Pfam" id="PF12998">
    <property type="entry name" value="ING"/>
    <property type="match status" value="1"/>
</dbReference>
<dbReference type="PANTHER" id="PTHR10333:SF42">
    <property type="entry name" value="INHIBITOR OF GROWTH PROTEIN 5"/>
    <property type="match status" value="1"/>
</dbReference>
<name>A0A2S2NG85_SCHGA</name>
<dbReference type="GO" id="GO:0006355">
    <property type="term" value="P:regulation of DNA-templated transcription"/>
    <property type="evidence" value="ECO:0007669"/>
    <property type="project" value="TreeGrafter"/>
</dbReference>
<dbReference type="GO" id="GO:0005634">
    <property type="term" value="C:nucleus"/>
    <property type="evidence" value="ECO:0007669"/>
    <property type="project" value="TreeGrafter"/>
</dbReference>
<protein>
    <submittedName>
        <fullName evidence="3">Inhibitor of growth protein 4</fullName>
    </submittedName>
</protein>
<evidence type="ECO:0000256" key="1">
    <source>
        <dbReference type="ARBA" id="ARBA00022853"/>
    </source>
</evidence>
<evidence type="ECO:0000259" key="2">
    <source>
        <dbReference type="SMART" id="SM01408"/>
    </source>
</evidence>
<dbReference type="SMART" id="SM01408">
    <property type="entry name" value="ING"/>
    <property type="match status" value="1"/>
</dbReference>
<dbReference type="AlphaFoldDB" id="A0A2S2NG85"/>
<sequence>MASPIDMDKFLADLSDLPGKIQKNLIMLGNMNSKSQELMRNISKETDDYLVNKKYLTDKNKKALNNIQRQFVQAKEYGDDKVQLSVQTYTVVDDEIKKMDTYFTWYEANVQAQAMNIAKSIHEELKKKYLIRPRTMTIRRNN</sequence>
<dbReference type="PANTHER" id="PTHR10333">
    <property type="entry name" value="INHIBITOR OF GROWTH PROTEIN"/>
    <property type="match status" value="1"/>
</dbReference>
<evidence type="ECO:0000313" key="3">
    <source>
        <dbReference type="EMBL" id="MBY16213.1"/>
    </source>
</evidence>
<organism evidence="3">
    <name type="scientific">Schizaphis graminum</name>
    <name type="common">Green bug aphid</name>
    <dbReference type="NCBI Taxonomy" id="13262"/>
    <lineage>
        <taxon>Eukaryota</taxon>
        <taxon>Metazoa</taxon>
        <taxon>Ecdysozoa</taxon>
        <taxon>Arthropoda</taxon>
        <taxon>Hexapoda</taxon>
        <taxon>Insecta</taxon>
        <taxon>Pterygota</taxon>
        <taxon>Neoptera</taxon>
        <taxon>Paraneoptera</taxon>
        <taxon>Hemiptera</taxon>
        <taxon>Sternorrhyncha</taxon>
        <taxon>Aphidomorpha</taxon>
        <taxon>Aphidoidea</taxon>
        <taxon>Aphididae</taxon>
        <taxon>Aphidini</taxon>
        <taxon>Schizaphis</taxon>
    </lineage>
</organism>